<feature type="binding site" description="axial binding residue" evidence="16">
    <location>
        <position position="82"/>
    </location>
    <ligand>
        <name>heme b</name>
        <dbReference type="ChEBI" id="CHEBI:60344"/>
        <label>b562</label>
    </ligand>
    <ligandPart>
        <name>Fe</name>
        <dbReference type="ChEBI" id="CHEBI:18248"/>
    </ligandPart>
</feature>
<dbReference type="PROSITE" id="PS51003">
    <property type="entry name" value="CYTB_CTER"/>
    <property type="match status" value="1"/>
</dbReference>
<evidence type="ECO:0000256" key="4">
    <source>
        <dbReference type="ARBA" id="ARBA00022617"/>
    </source>
</evidence>
<dbReference type="GO" id="GO:0016491">
    <property type="term" value="F:oxidoreductase activity"/>
    <property type="evidence" value="ECO:0007669"/>
    <property type="project" value="UniProtKB-UniRule"/>
</dbReference>
<dbReference type="InterPro" id="IPR016174">
    <property type="entry name" value="Di-haem_cyt_TM"/>
</dbReference>
<evidence type="ECO:0000313" key="20">
    <source>
        <dbReference type="EMBL" id="AKR17977.1"/>
    </source>
</evidence>
<evidence type="ECO:0000256" key="6">
    <source>
        <dbReference type="ARBA" id="ARBA00022692"/>
    </source>
</evidence>
<feature type="transmembrane region" description="Helical" evidence="17">
    <location>
        <begin position="290"/>
        <end position="306"/>
    </location>
</feature>
<dbReference type="GO" id="GO:0006122">
    <property type="term" value="P:mitochondrial electron transport, ubiquinol to cytochrome c"/>
    <property type="evidence" value="ECO:0007669"/>
    <property type="project" value="TreeGrafter"/>
</dbReference>
<dbReference type="InterPro" id="IPR027387">
    <property type="entry name" value="Cytb/b6-like_sf"/>
</dbReference>
<evidence type="ECO:0000256" key="12">
    <source>
        <dbReference type="ARBA" id="ARBA00023128"/>
    </source>
</evidence>
<keyword evidence="7 16" id="KW-0479">Metal-binding</keyword>
<proteinExistence type="inferred from homology"/>
<dbReference type="AlphaFoldDB" id="A0A0U2ET76"/>
<name>A0A0U2ET76_9HYPO</name>
<feature type="transmembrane region" description="Helical" evidence="17">
    <location>
        <begin position="141"/>
        <end position="159"/>
    </location>
</feature>
<comment type="function">
    <text evidence="17">Component of the ubiquinol-cytochrome c reductase complex (complex III or cytochrome b-c1 complex) that is part of the mitochondrial respiratory chain. The b-c1 complex mediates electron transfer from ubiquinol to cytochrome c. Contributes to the generation of a proton gradient across the mitochondrial membrane that is then used for ATP synthesis.</text>
</comment>
<keyword evidence="12 17" id="KW-0496">Mitochondrion</keyword>
<keyword evidence="20" id="KW-0560">Oxidoreductase</keyword>
<keyword evidence="3 17" id="KW-0813">Transport</keyword>
<dbReference type="Pfam" id="PF00033">
    <property type="entry name" value="Cytochrome_B"/>
    <property type="match status" value="1"/>
</dbReference>
<evidence type="ECO:0000256" key="3">
    <source>
        <dbReference type="ARBA" id="ARBA00022448"/>
    </source>
</evidence>
<dbReference type="PANTHER" id="PTHR19271">
    <property type="entry name" value="CYTOCHROME B"/>
    <property type="match status" value="1"/>
</dbReference>
<evidence type="ECO:0000256" key="17">
    <source>
        <dbReference type="RuleBase" id="RU362117"/>
    </source>
</evidence>
<dbReference type="InterPro" id="IPR005797">
    <property type="entry name" value="Cyt_b/b6_N"/>
</dbReference>
<sequence>MRLLKSHPFLKLVNAYVIDHSQPTNISYMWNFGSLLGLCLGIQIITGVTLAMHYNPSIAEAFNSVEHIMRDVNNGWLIRYLHSNTASAFFFLVYLHIGRGFYYGSYRAPRTLAWVIGVVILILMIGTGFLGYVLPYGQMSLWGATVITNLISAIPWIGQDVVEFIWGGFSVNNATLNRFFALHFVLPFVLAALVLMHLIAVHDSAGASNPLGVPGYYDRIPFAPYYLFKDLITIFLFMFVLSMFVFFMPNVLGDSDNYIMANPMQTPAAIVPEWYLLPFYAILRSIPNKLLGVIAMFSSLLIVLLLPKVDLGLTKGLQFRPISKAMFYVFVINFLILMQLGAKHVESPFIEFGQISTILYFAYFTIIIPVVSIIENTLMDLDQNKELINKTN</sequence>
<dbReference type="PIRSF" id="PIRSF038885">
    <property type="entry name" value="COB"/>
    <property type="match status" value="1"/>
</dbReference>
<feature type="transmembrane region" description="Helical" evidence="17">
    <location>
        <begin position="76"/>
        <end position="97"/>
    </location>
</feature>
<feature type="domain" description="Cytochrome b/b6 N-terminal region profile" evidence="18">
    <location>
        <begin position="1"/>
        <end position="210"/>
    </location>
</feature>
<gene>
    <name evidence="20" type="primary">cob</name>
</gene>
<feature type="transmembrane region" description="Helical" evidence="17">
    <location>
        <begin position="32"/>
        <end position="55"/>
    </location>
</feature>
<reference evidence="20" key="1">
    <citation type="submission" date="2015-04" db="EMBL/GenBank/DDBJ databases">
        <authorList>
            <person name="Syromyatnikov M.Y."/>
            <person name="Popov V.N."/>
        </authorList>
    </citation>
    <scope>NUCLEOTIDE SEQUENCE</scope>
    <source>
        <strain evidence="20">3608</strain>
    </source>
</reference>
<keyword evidence="10 17" id="KW-1133">Transmembrane helix</keyword>
<feature type="binding site" evidence="15">
    <location>
        <position position="202"/>
    </location>
    <ligand>
        <name>a ubiquinone</name>
        <dbReference type="ChEBI" id="CHEBI:16389"/>
    </ligand>
</feature>
<feature type="transmembrane region" description="Helical" evidence="17">
    <location>
        <begin position="357"/>
        <end position="374"/>
    </location>
</feature>
<evidence type="ECO:0000256" key="10">
    <source>
        <dbReference type="ARBA" id="ARBA00022989"/>
    </source>
</evidence>
<dbReference type="SUPFAM" id="SSF81648">
    <property type="entry name" value="a domain/subunit of cytochrome bc1 complex (Ubiquinol-cytochrome c reductase)"/>
    <property type="match status" value="1"/>
</dbReference>
<dbReference type="EMBL" id="KR139916">
    <property type="protein sequence ID" value="AKR17977.1"/>
    <property type="molecule type" value="Genomic_DNA"/>
</dbReference>
<dbReference type="GeneID" id="25103276"/>
<keyword evidence="13 17" id="KW-0472">Membrane</keyword>
<feature type="binding site" description="axial binding residue" evidence="16">
    <location>
        <position position="183"/>
    </location>
    <ligand>
        <name>heme b</name>
        <dbReference type="ChEBI" id="CHEBI:60344"/>
        <label>b562</label>
    </ligand>
    <ligandPart>
        <name>Fe</name>
        <dbReference type="ChEBI" id="CHEBI:18248"/>
    </ligandPart>
</feature>
<keyword evidence="6 17" id="KW-0812">Transmembrane</keyword>
<keyword evidence="9 17" id="KW-0249">Electron transport</keyword>
<dbReference type="GO" id="GO:0005743">
    <property type="term" value="C:mitochondrial inner membrane"/>
    <property type="evidence" value="ECO:0007669"/>
    <property type="project" value="UniProtKB-SubCell"/>
</dbReference>
<evidence type="ECO:0000259" key="18">
    <source>
        <dbReference type="PROSITE" id="PS51002"/>
    </source>
</evidence>
<comment type="cofactor">
    <cofactor evidence="17">
        <name>heme b</name>
        <dbReference type="ChEBI" id="CHEBI:60344"/>
    </cofactor>
    <text evidence="17">Binds 2 heme groups non-covalently.</text>
</comment>
<comment type="cofactor">
    <cofactor evidence="16">
        <name>heme</name>
        <dbReference type="ChEBI" id="CHEBI:30413"/>
    </cofactor>
    <text evidence="16">Binds 2 heme groups non-covalently.</text>
</comment>
<dbReference type="GO" id="GO:0046872">
    <property type="term" value="F:metal ion binding"/>
    <property type="evidence" value="ECO:0007669"/>
    <property type="project" value="UniProtKB-UniRule"/>
</dbReference>
<dbReference type="InterPro" id="IPR005798">
    <property type="entry name" value="Cyt_b/b6_C"/>
</dbReference>
<evidence type="ECO:0000256" key="7">
    <source>
        <dbReference type="ARBA" id="ARBA00022723"/>
    </source>
</evidence>
<evidence type="ECO:0000256" key="2">
    <source>
        <dbReference type="ARBA" id="ARBA00013531"/>
    </source>
</evidence>
<dbReference type="GO" id="GO:0045275">
    <property type="term" value="C:respiratory chain complex III"/>
    <property type="evidence" value="ECO:0007669"/>
    <property type="project" value="InterPro"/>
</dbReference>
<reference evidence="20" key="2">
    <citation type="journal article" date="2016" name="Mitochondrial DNA">
        <title>The complete mitochondrial genome of the nematode endoparasitic fungus Hirsutella minnesotensis.</title>
        <authorList>
            <person name="Zhang Y.J."/>
            <person name="Zhang S."/>
            <person name="Liu X.Z."/>
        </authorList>
    </citation>
    <scope>NUCLEOTIDE SEQUENCE</scope>
    <source>
        <strain evidence="20">3608</strain>
    </source>
</reference>
<comment type="subcellular location">
    <subcellularLocation>
        <location evidence="1">Mitochondrion inner membrane</location>
        <topology evidence="1">Multi-pass membrane protein</topology>
    </subcellularLocation>
</comment>
<feature type="binding site" description="axial binding residue" evidence="16">
    <location>
        <position position="197"/>
    </location>
    <ligand>
        <name>heme b</name>
        <dbReference type="ChEBI" id="CHEBI:60344"/>
        <label>b566</label>
    </ligand>
    <ligandPart>
        <name>Fe</name>
        <dbReference type="ChEBI" id="CHEBI:18248"/>
    </ligandPart>
</feature>
<evidence type="ECO:0000256" key="1">
    <source>
        <dbReference type="ARBA" id="ARBA00004448"/>
    </source>
</evidence>
<keyword evidence="5 17" id="KW-0679">Respiratory chain</keyword>
<feature type="domain" description="Cytochrome b/b6 C-terminal region profile" evidence="19">
    <location>
        <begin position="212"/>
        <end position="382"/>
    </location>
</feature>
<dbReference type="SUPFAM" id="SSF81342">
    <property type="entry name" value="Transmembrane di-heme cytochromes"/>
    <property type="match status" value="1"/>
</dbReference>
<feature type="transmembrane region" description="Helical" evidence="17">
    <location>
        <begin position="231"/>
        <end position="252"/>
    </location>
</feature>
<protein>
    <recommendedName>
        <fullName evidence="2 17">Cytochrome b</fullName>
    </recommendedName>
</protein>
<dbReference type="InterPro" id="IPR030689">
    <property type="entry name" value="Cytochrome_b"/>
</dbReference>
<dbReference type="GO" id="GO:0008121">
    <property type="term" value="F:quinol-cytochrome-c reductase activity"/>
    <property type="evidence" value="ECO:0007669"/>
    <property type="project" value="InterPro"/>
</dbReference>
<comment type="similarity">
    <text evidence="14 17">Belongs to the cytochrome b family.</text>
</comment>
<evidence type="ECO:0000256" key="14">
    <source>
        <dbReference type="ARBA" id="ARBA00061233"/>
    </source>
</evidence>
<keyword evidence="11 16" id="KW-0408">Iron</keyword>
<feature type="transmembrane region" description="Helical" evidence="17">
    <location>
        <begin position="112"/>
        <end position="134"/>
    </location>
</feature>
<dbReference type="CDD" id="cd00284">
    <property type="entry name" value="Cytochrome_b_N"/>
    <property type="match status" value="1"/>
</dbReference>
<dbReference type="PROSITE" id="PS51002">
    <property type="entry name" value="CYTB_NTER"/>
    <property type="match status" value="1"/>
</dbReference>
<evidence type="ECO:0000256" key="16">
    <source>
        <dbReference type="PIRSR" id="PIRSR038885-2"/>
    </source>
</evidence>
<evidence type="ECO:0000256" key="13">
    <source>
        <dbReference type="ARBA" id="ARBA00023136"/>
    </source>
</evidence>
<dbReference type="InterPro" id="IPR036150">
    <property type="entry name" value="Cyt_b/b6_C_sf"/>
</dbReference>
<evidence type="ECO:0000259" key="19">
    <source>
        <dbReference type="PROSITE" id="PS51003"/>
    </source>
</evidence>
<dbReference type="Gene3D" id="1.20.810.10">
    <property type="entry name" value="Cytochrome Bc1 Complex, Chain C"/>
    <property type="match status" value="1"/>
</dbReference>
<feature type="transmembrane region" description="Helical" evidence="17">
    <location>
        <begin position="179"/>
        <end position="201"/>
    </location>
</feature>
<dbReference type="RefSeq" id="YP_009160646.1">
    <property type="nucleotide sequence ID" value="NC_027660.1"/>
</dbReference>
<evidence type="ECO:0000256" key="9">
    <source>
        <dbReference type="ARBA" id="ARBA00022982"/>
    </source>
</evidence>
<dbReference type="CDD" id="cd00290">
    <property type="entry name" value="cytochrome_b_C"/>
    <property type="match status" value="1"/>
</dbReference>
<evidence type="ECO:0000256" key="5">
    <source>
        <dbReference type="ARBA" id="ARBA00022660"/>
    </source>
</evidence>
<feature type="binding site" description="axial binding residue" evidence="16">
    <location>
        <position position="96"/>
    </location>
    <ligand>
        <name>heme b</name>
        <dbReference type="ChEBI" id="CHEBI:60344"/>
        <label>b566</label>
    </ligand>
    <ligandPart>
        <name>Fe</name>
        <dbReference type="ChEBI" id="CHEBI:18248"/>
    </ligandPart>
</feature>
<organism evidence="20">
    <name type="scientific">Hirsutella minnesotensis</name>
    <dbReference type="NCBI Taxonomy" id="332947"/>
    <lineage>
        <taxon>Eukaryota</taxon>
        <taxon>Fungi</taxon>
        <taxon>Dikarya</taxon>
        <taxon>Ascomycota</taxon>
        <taxon>Pezizomycotina</taxon>
        <taxon>Sordariomycetes</taxon>
        <taxon>Hypocreomycetidae</taxon>
        <taxon>Hypocreales</taxon>
        <taxon>Ophiocordycipitaceae</taxon>
        <taxon>Hirsutella</taxon>
    </lineage>
</organism>
<evidence type="ECO:0000256" key="15">
    <source>
        <dbReference type="PIRSR" id="PIRSR038885-1"/>
    </source>
</evidence>
<evidence type="ECO:0000256" key="8">
    <source>
        <dbReference type="ARBA" id="ARBA00022792"/>
    </source>
</evidence>
<dbReference type="InterPro" id="IPR048260">
    <property type="entry name" value="Cytochrome_b_C_euk/bac"/>
</dbReference>
<evidence type="ECO:0000256" key="11">
    <source>
        <dbReference type="ARBA" id="ARBA00023004"/>
    </source>
</evidence>
<accession>A0A0U2ET76</accession>
<feature type="transmembrane region" description="Helical" evidence="17">
    <location>
        <begin position="326"/>
        <end position="345"/>
    </location>
</feature>
<geneLocation type="mitochondrion" evidence="20"/>
<dbReference type="InterPro" id="IPR048259">
    <property type="entry name" value="Cytochrome_b_N_euk/bac"/>
</dbReference>
<dbReference type="PANTHER" id="PTHR19271:SF16">
    <property type="entry name" value="CYTOCHROME B"/>
    <property type="match status" value="1"/>
</dbReference>
<keyword evidence="8" id="KW-0999">Mitochondrion inner membrane</keyword>
<dbReference type="Pfam" id="PF00032">
    <property type="entry name" value="Cytochrom_B_C"/>
    <property type="match status" value="1"/>
</dbReference>
<dbReference type="FunFam" id="1.20.810.10:FF:000002">
    <property type="entry name" value="Cytochrome b"/>
    <property type="match status" value="1"/>
</dbReference>
<keyword evidence="4 16" id="KW-0349">Heme</keyword>